<evidence type="ECO:0000313" key="3">
    <source>
        <dbReference type="EMBL" id="KAK2144904.1"/>
    </source>
</evidence>
<dbReference type="Gene3D" id="2.60.120.10">
    <property type="entry name" value="Jelly Rolls"/>
    <property type="match status" value="1"/>
</dbReference>
<comment type="caution">
    <text evidence="3">The sequence shown here is derived from an EMBL/GenBank/DDBJ whole genome shotgun (WGS) entry which is preliminary data.</text>
</comment>
<name>A0AAD9J218_9ANNE</name>
<dbReference type="SUPFAM" id="SSF51206">
    <property type="entry name" value="cAMP-binding domain-like"/>
    <property type="match status" value="1"/>
</dbReference>
<dbReference type="Proteomes" id="UP001208570">
    <property type="component" value="Unassembled WGS sequence"/>
</dbReference>
<reference evidence="3" key="1">
    <citation type="journal article" date="2023" name="Mol. Biol. Evol.">
        <title>Third-Generation Sequencing Reveals the Adaptive Role of the Epigenome in Three Deep-Sea Polychaetes.</title>
        <authorList>
            <person name="Perez M."/>
            <person name="Aroh O."/>
            <person name="Sun Y."/>
            <person name="Lan Y."/>
            <person name="Juniper S.K."/>
            <person name="Young C.R."/>
            <person name="Angers B."/>
            <person name="Qian P.Y."/>
        </authorList>
    </citation>
    <scope>NUCLEOTIDE SEQUENCE</scope>
    <source>
        <strain evidence="3">P08H-3</strain>
    </source>
</reference>
<accession>A0AAD9J218</accession>
<evidence type="ECO:0000256" key="1">
    <source>
        <dbReference type="SAM" id="MobiDB-lite"/>
    </source>
</evidence>
<proteinExistence type="predicted"/>
<gene>
    <name evidence="3" type="ORF">LSH36_721g02044</name>
</gene>
<feature type="domain" description="Cyclic nucleotide-binding" evidence="2">
    <location>
        <begin position="30"/>
        <end position="70"/>
    </location>
</feature>
<feature type="non-terminal residue" evidence="3">
    <location>
        <position position="1"/>
    </location>
</feature>
<dbReference type="InterPro" id="IPR018490">
    <property type="entry name" value="cNMP-bd_dom_sf"/>
</dbReference>
<evidence type="ECO:0000313" key="4">
    <source>
        <dbReference type="Proteomes" id="UP001208570"/>
    </source>
</evidence>
<protein>
    <recommendedName>
        <fullName evidence="2">Cyclic nucleotide-binding domain-containing protein</fullName>
    </recommendedName>
</protein>
<organism evidence="3 4">
    <name type="scientific">Paralvinella palmiformis</name>
    <dbReference type="NCBI Taxonomy" id="53620"/>
    <lineage>
        <taxon>Eukaryota</taxon>
        <taxon>Metazoa</taxon>
        <taxon>Spiralia</taxon>
        <taxon>Lophotrochozoa</taxon>
        <taxon>Annelida</taxon>
        <taxon>Polychaeta</taxon>
        <taxon>Sedentaria</taxon>
        <taxon>Canalipalpata</taxon>
        <taxon>Terebellida</taxon>
        <taxon>Terebelliformia</taxon>
        <taxon>Alvinellidae</taxon>
        <taxon>Paralvinella</taxon>
    </lineage>
</organism>
<dbReference type="EMBL" id="JAODUP010000721">
    <property type="protein sequence ID" value="KAK2144904.1"/>
    <property type="molecule type" value="Genomic_DNA"/>
</dbReference>
<dbReference type="InterPro" id="IPR014710">
    <property type="entry name" value="RmlC-like_jellyroll"/>
</dbReference>
<dbReference type="AlphaFoldDB" id="A0AAD9J218"/>
<dbReference type="InterPro" id="IPR000595">
    <property type="entry name" value="cNMP-bd_dom"/>
</dbReference>
<evidence type="ECO:0000259" key="2">
    <source>
        <dbReference type="PROSITE" id="PS50042"/>
    </source>
</evidence>
<dbReference type="PROSITE" id="PS50042">
    <property type="entry name" value="CNMP_BINDING_3"/>
    <property type="match status" value="1"/>
</dbReference>
<keyword evidence="4" id="KW-1185">Reference proteome</keyword>
<sequence>MSSLNRSPSPSNSTSESFDSFSTDDDSDAGTSFGEIALMSEDAVRNASILADEMTDLMVIDRGLFNGTLK</sequence>
<feature type="region of interest" description="Disordered" evidence="1">
    <location>
        <begin position="1"/>
        <end position="34"/>
    </location>
</feature>
<feature type="compositionally biased region" description="Low complexity" evidence="1">
    <location>
        <begin position="1"/>
        <end position="21"/>
    </location>
</feature>